<reference evidence="11 12" key="1">
    <citation type="submission" date="2019-09" db="EMBL/GenBank/DDBJ databases">
        <authorList>
            <person name="Brejova B."/>
        </authorList>
    </citation>
    <scope>NUCLEOTIDE SEQUENCE [LARGE SCALE GENOMIC DNA]</scope>
</reference>
<feature type="region of interest" description="Disordered" evidence="8">
    <location>
        <begin position="491"/>
        <end position="514"/>
    </location>
</feature>
<feature type="transmembrane region" description="Helical" evidence="9">
    <location>
        <begin position="53"/>
        <end position="72"/>
    </location>
</feature>
<feature type="compositionally biased region" description="Basic and acidic residues" evidence="8">
    <location>
        <begin position="494"/>
        <end position="514"/>
    </location>
</feature>
<dbReference type="InterPro" id="IPR036259">
    <property type="entry name" value="MFS_trans_sf"/>
</dbReference>
<feature type="transmembrane region" description="Helical" evidence="9">
    <location>
        <begin position="170"/>
        <end position="190"/>
    </location>
</feature>
<protein>
    <recommendedName>
        <fullName evidence="10">Major facilitator superfamily (MFS) profile domain-containing protein</fullName>
    </recommendedName>
</protein>
<proteinExistence type="inferred from homology"/>
<evidence type="ECO:0000256" key="4">
    <source>
        <dbReference type="ARBA" id="ARBA00022692"/>
    </source>
</evidence>
<evidence type="ECO:0000256" key="9">
    <source>
        <dbReference type="SAM" id="Phobius"/>
    </source>
</evidence>
<dbReference type="PROSITE" id="PS00216">
    <property type="entry name" value="SUGAR_TRANSPORT_1"/>
    <property type="match status" value="2"/>
</dbReference>
<dbReference type="NCBIfam" id="TIGR00879">
    <property type="entry name" value="SP"/>
    <property type="match status" value="1"/>
</dbReference>
<evidence type="ECO:0000313" key="12">
    <source>
        <dbReference type="Proteomes" id="UP000398389"/>
    </source>
</evidence>
<dbReference type="InterPro" id="IPR020846">
    <property type="entry name" value="MFS_dom"/>
</dbReference>
<dbReference type="InterPro" id="IPR050360">
    <property type="entry name" value="MFS_Sugar_Transporters"/>
</dbReference>
<dbReference type="PANTHER" id="PTHR48022:SF7">
    <property type="entry name" value="MAJOR FACILITATOR SUPERFAMILY (MFS) PROFILE DOMAIN-CONTAINING PROTEIN-RELATED"/>
    <property type="match status" value="1"/>
</dbReference>
<dbReference type="PRINTS" id="PR00171">
    <property type="entry name" value="SUGRTRNSPORT"/>
</dbReference>
<evidence type="ECO:0000313" key="11">
    <source>
        <dbReference type="EMBL" id="VVT56550.1"/>
    </source>
</evidence>
<feature type="transmembrane region" description="Helical" evidence="9">
    <location>
        <begin position="138"/>
        <end position="158"/>
    </location>
</feature>
<evidence type="ECO:0000256" key="8">
    <source>
        <dbReference type="SAM" id="MobiDB-lite"/>
    </source>
</evidence>
<feature type="transmembrane region" description="Helical" evidence="9">
    <location>
        <begin position="104"/>
        <end position="126"/>
    </location>
</feature>
<feature type="transmembrane region" description="Helical" evidence="9">
    <location>
        <begin position="323"/>
        <end position="346"/>
    </location>
</feature>
<evidence type="ECO:0000256" key="5">
    <source>
        <dbReference type="ARBA" id="ARBA00022989"/>
    </source>
</evidence>
<dbReference type="InterPro" id="IPR003663">
    <property type="entry name" value="Sugar/inositol_transpt"/>
</dbReference>
<comment type="similarity">
    <text evidence="2 7">Belongs to the major facilitator superfamily. Sugar transporter (TC 2.A.1.1) family.</text>
</comment>
<dbReference type="PROSITE" id="PS00217">
    <property type="entry name" value="SUGAR_TRANSPORT_2"/>
    <property type="match status" value="1"/>
</dbReference>
<dbReference type="InterPro" id="IPR005828">
    <property type="entry name" value="MFS_sugar_transport-like"/>
</dbReference>
<evidence type="ECO:0000256" key="6">
    <source>
        <dbReference type="ARBA" id="ARBA00023136"/>
    </source>
</evidence>
<dbReference type="GO" id="GO:0005351">
    <property type="term" value="F:carbohydrate:proton symporter activity"/>
    <property type="evidence" value="ECO:0007669"/>
    <property type="project" value="TreeGrafter"/>
</dbReference>
<feature type="transmembrane region" description="Helical" evidence="9">
    <location>
        <begin position="260"/>
        <end position="280"/>
    </location>
</feature>
<feature type="transmembrane region" description="Helical" evidence="9">
    <location>
        <begin position="371"/>
        <end position="394"/>
    </location>
</feature>
<dbReference type="OrthoDB" id="4142200at2759"/>
<evidence type="ECO:0000256" key="7">
    <source>
        <dbReference type="RuleBase" id="RU003346"/>
    </source>
</evidence>
<feature type="domain" description="Major facilitator superfamily (MFS) profile" evidence="10">
    <location>
        <begin position="11"/>
        <end position="460"/>
    </location>
</feature>
<comment type="subcellular location">
    <subcellularLocation>
        <location evidence="1">Membrane</location>
        <topology evidence="1">Multi-pass membrane protein</topology>
    </subcellularLocation>
</comment>
<dbReference type="PANTHER" id="PTHR48022">
    <property type="entry name" value="PLASTIDIC GLUCOSE TRANSPORTER 4"/>
    <property type="match status" value="1"/>
</dbReference>
<feature type="transmembrane region" description="Helical" evidence="9">
    <location>
        <begin position="79"/>
        <end position="98"/>
    </location>
</feature>
<feature type="transmembrane region" description="Helical" evidence="9">
    <location>
        <begin position="300"/>
        <end position="316"/>
    </location>
</feature>
<dbReference type="GeneID" id="43583961"/>
<keyword evidence="6 9" id="KW-0472">Membrane</keyword>
<keyword evidence="12" id="KW-1185">Reference proteome</keyword>
<dbReference type="RefSeq" id="XP_031855752.1">
    <property type="nucleotide sequence ID" value="XM_031999861.1"/>
</dbReference>
<keyword evidence="3 7" id="KW-0813">Transport</keyword>
<accession>A0A5E8C0V2</accession>
<keyword evidence="5 9" id="KW-1133">Transmembrane helix</keyword>
<feature type="transmembrane region" description="Helical" evidence="9">
    <location>
        <begin position="12"/>
        <end position="33"/>
    </location>
</feature>
<keyword evidence="4 9" id="KW-0812">Transmembrane</keyword>
<dbReference type="GO" id="GO:0016020">
    <property type="term" value="C:membrane"/>
    <property type="evidence" value="ECO:0007669"/>
    <property type="project" value="UniProtKB-SubCell"/>
</dbReference>
<dbReference type="CDD" id="cd17356">
    <property type="entry name" value="MFS_HXT"/>
    <property type="match status" value="1"/>
</dbReference>
<gene>
    <name evidence="11" type="ORF">SAPINGB_P005146</name>
</gene>
<dbReference type="Gene3D" id="1.20.1250.20">
    <property type="entry name" value="MFS general substrate transporter like domains"/>
    <property type="match status" value="1"/>
</dbReference>
<dbReference type="Pfam" id="PF00083">
    <property type="entry name" value="Sugar_tr"/>
    <property type="match status" value="1"/>
</dbReference>
<dbReference type="FunFam" id="1.20.1250.20:FF:000026">
    <property type="entry name" value="MFS quinate transporter QutD"/>
    <property type="match status" value="1"/>
</dbReference>
<feature type="transmembrane region" description="Helical" evidence="9">
    <location>
        <begin position="438"/>
        <end position="456"/>
    </location>
</feature>
<evidence type="ECO:0000256" key="3">
    <source>
        <dbReference type="ARBA" id="ARBA00022448"/>
    </source>
</evidence>
<dbReference type="InterPro" id="IPR005829">
    <property type="entry name" value="Sugar_transporter_CS"/>
</dbReference>
<name>A0A5E8C0V2_9ASCO</name>
<dbReference type="Proteomes" id="UP000398389">
    <property type="component" value="Unassembled WGS sequence"/>
</dbReference>
<dbReference type="SUPFAM" id="SSF103473">
    <property type="entry name" value="MFS general substrate transporter"/>
    <property type="match status" value="1"/>
</dbReference>
<evidence type="ECO:0000259" key="10">
    <source>
        <dbReference type="PROSITE" id="PS50850"/>
    </source>
</evidence>
<evidence type="ECO:0000256" key="2">
    <source>
        <dbReference type="ARBA" id="ARBA00010992"/>
    </source>
</evidence>
<evidence type="ECO:0000256" key="1">
    <source>
        <dbReference type="ARBA" id="ARBA00004141"/>
    </source>
</evidence>
<organism evidence="11 12">
    <name type="scientific">Magnusiomyces paraingens</name>
    <dbReference type="NCBI Taxonomy" id="2606893"/>
    <lineage>
        <taxon>Eukaryota</taxon>
        <taxon>Fungi</taxon>
        <taxon>Dikarya</taxon>
        <taxon>Ascomycota</taxon>
        <taxon>Saccharomycotina</taxon>
        <taxon>Dipodascomycetes</taxon>
        <taxon>Dipodascales</taxon>
        <taxon>Dipodascaceae</taxon>
        <taxon>Magnusiomyces</taxon>
    </lineage>
</organism>
<dbReference type="EMBL" id="CABVLU010000004">
    <property type="protein sequence ID" value="VVT56550.1"/>
    <property type="molecule type" value="Genomic_DNA"/>
</dbReference>
<dbReference type="AlphaFoldDB" id="A0A5E8C0V2"/>
<dbReference type="PROSITE" id="PS50850">
    <property type="entry name" value="MFS"/>
    <property type="match status" value="1"/>
</dbReference>
<sequence length="514" mass="57305">MGFVVYNPYLTAAIATIGGMLFGFDISSVSSFVGQEHYRSYFNYPDSITQGGITASMAGGSFLGSLIVGYFSDRFGRKICIQVASVFWMIGCAVQCSAQNQGQLIAGRVIAGFGIGLASSTVPVLIAELSPKNIRGRLVGVFQWAITWGIMIMFYVGYGCSFINGPNSFRVAWGIMIIPGFLLFLGVFILPESPRWLASKDRWEEAIHIIANVQAKGDVDNEMVTIEINEIREAVEIERQNADMKIWHLFKKDSINRTMVGLWGQIWQQLTGMNVMMYYITMMFEMAGYHGNSNLVSSSIQYVINVIMTVPALLFLDRWGRRMVLISGSIIMMAWLFATAGILASYGRHVDSVDGNELIKITVDNKSASKALIACSYLFVATFAPTWGPTIWVYCSEIFPTPQRALANGLCASANWAFNFALAMFVPTAFQNITWKTYIIFAVFCIAMTIHVFLLFPETKGKTLEEINYMWDAKIPAWRTANWVPPTSAFDQGGEEKDQQTHIEIHTDAEKEDA</sequence>
<feature type="transmembrane region" description="Helical" evidence="9">
    <location>
        <begin position="406"/>
        <end position="426"/>
    </location>
</feature>